<accession>A0A936YIA1</accession>
<dbReference type="InterPro" id="IPR038610">
    <property type="entry name" value="FliK-like_C_sf"/>
</dbReference>
<sequence>MTAIDQSAIDLAPVRGAKANGGRNHAPGFGKDDKGAKSFDDLVAQLEQKLGDGVSEDKDIEALLPAIDATAEEGATTKEQPSRIRLSNFDRLLRSEQATDNRQAPQNEKVAPTDGMVRKKADLQKLAERDAASSSSDKAESASEQLTDLLDLTADTVADKASTPHKASNAKSEPEPKTEAADAKPDHHDNAVADALKAVTLVAENVAVATPTRATATNDAPKDEGNDTVRLVSADCKGRPVDIALPEIHGDDEANSASASSKVDLVTVLDARRYLGFETQNNADTLARAIKGDSTWTEAMRGAQSMHPAGGAHTATTVNTLKLQMNPDHLGPMIASLRLKGDELSVEVRVETVEAYRQLSNDQDVIVKALKDQGFAIDQVTIQLSAADKNSEPGQDRGNQASGGQDLRDSQGQNAKQREENARRAGNQGEWHGSEQSGAQSDSSDAADGGASGNLYL</sequence>
<keyword evidence="3" id="KW-0969">Cilium</keyword>
<evidence type="ECO:0000313" key="3">
    <source>
        <dbReference type="EMBL" id="MBL0370690.1"/>
    </source>
</evidence>
<evidence type="ECO:0000313" key="4">
    <source>
        <dbReference type="Proteomes" id="UP000633219"/>
    </source>
</evidence>
<comment type="caution">
    <text evidence="3">The sequence shown here is derived from an EMBL/GenBank/DDBJ whole genome shotgun (WGS) entry which is preliminary data.</text>
</comment>
<dbReference type="InterPro" id="IPR021136">
    <property type="entry name" value="Flagellar_hook_control-like_C"/>
</dbReference>
<dbReference type="Pfam" id="PF02120">
    <property type="entry name" value="Flg_hook"/>
    <property type="match status" value="1"/>
</dbReference>
<reference evidence="3" key="1">
    <citation type="submission" date="2021-01" db="EMBL/GenBank/DDBJ databases">
        <title>Rhizobium sp. strain KVB221 16S ribosomal RNA gene Genome sequencing and assembly.</title>
        <authorList>
            <person name="Kang M."/>
        </authorList>
    </citation>
    <scope>NUCLEOTIDE SEQUENCE</scope>
    <source>
        <strain evidence="3">KVB221</strain>
    </source>
</reference>
<dbReference type="Gene3D" id="3.30.750.140">
    <property type="match status" value="1"/>
</dbReference>
<feature type="compositionally biased region" description="Low complexity" evidence="1">
    <location>
        <begin position="434"/>
        <end position="449"/>
    </location>
</feature>
<protein>
    <submittedName>
        <fullName evidence="3">Flagellar hook-length control protein FliK</fullName>
    </submittedName>
</protein>
<keyword evidence="3" id="KW-0282">Flagellum</keyword>
<feature type="compositionally biased region" description="Basic and acidic residues" evidence="1">
    <location>
        <begin position="116"/>
        <end position="141"/>
    </location>
</feature>
<feature type="domain" description="Flagellar hook-length control protein-like C-terminal" evidence="2">
    <location>
        <begin position="314"/>
        <end position="387"/>
    </location>
</feature>
<feature type="compositionally biased region" description="Low complexity" evidence="1">
    <location>
        <begin position="142"/>
        <end position="161"/>
    </location>
</feature>
<dbReference type="RefSeq" id="WP_201652062.1">
    <property type="nucleotide sequence ID" value="NZ_JAEQNC010000001.1"/>
</dbReference>
<keyword evidence="4" id="KW-1185">Reference proteome</keyword>
<proteinExistence type="predicted"/>
<dbReference type="AlphaFoldDB" id="A0A936YIA1"/>
<name>A0A936YIA1_9HYPH</name>
<feature type="compositionally biased region" description="Basic and acidic residues" evidence="1">
    <location>
        <begin position="172"/>
        <end position="186"/>
    </location>
</feature>
<feature type="region of interest" description="Disordered" evidence="1">
    <location>
        <begin position="386"/>
        <end position="457"/>
    </location>
</feature>
<feature type="region of interest" description="Disordered" evidence="1">
    <location>
        <begin position="70"/>
        <end position="186"/>
    </location>
</feature>
<gene>
    <name evidence="3" type="ORF">JJB09_01490</name>
</gene>
<dbReference type="EMBL" id="JAEQNC010000001">
    <property type="protein sequence ID" value="MBL0370690.1"/>
    <property type="molecule type" value="Genomic_DNA"/>
</dbReference>
<dbReference type="CDD" id="cd17470">
    <property type="entry name" value="T3SS_Flik_C"/>
    <property type="match status" value="1"/>
</dbReference>
<dbReference type="Proteomes" id="UP000633219">
    <property type="component" value="Unassembled WGS sequence"/>
</dbReference>
<evidence type="ECO:0000256" key="1">
    <source>
        <dbReference type="SAM" id="MobiDB-lite"/>
    </source>
</evidence>
<evidence type="ECO:0000259" key="2">
    <source>
        <dbReference type="Pfam" id="PF02120"/>
    </source>
</evidence>
<keyword evidence="3" id="KW-0966">Cell projection</keyword>
<feature type="region of interest" description="Disordered" evidence="1">
    <location>
        <begin position="15"/>
        <end position="34"/>
    </location>
</feature>
<organism evidence="3 4">
    <name type="scientific">Rhizobium setariae</name>
    <dbReference type="NCBI Taxonomy" id="2801340"/>
    <lineage>
        <taxon>Bacteria</taxon>
        <taxon>Pseudomonadati</taxon>
        <taxon>Pseudomonadota</taxon>
        <taxon>Alphaproteobacteria</taxon>
        <taxon>Hyphomicrobiales</taxon>
        <taxon>Rhizobiaceae</taxon>
        <taxon>Rhizobium/Agrobacterium group</taxon>
        <taxon>Rhizobium</taxon>
    </lineage>
</organism>